<evidence type="ECO:0008006" key="5">
    <source>
        <dbReference type="Google" id="ProtNLM"/>
    </source>
</evidence>
<protein>
    <recommendedName>
        <fullName evidence="5">GDSL esterase/lipase</fullName>
    </recommendedName>
</protein>
<dbReference type="Gene3D" id="3.40.50.1110">
    <property type="entry name" value="SGNH hydrolase"/>
    <property type="match status" value="1"/>
</dbReference>
<evidence type="ECO:0000256" key="2">
    <source>
        <dbReference type="ARBA" id="ARBA00023098"/>
    </source>
</evidence>
<dbReference type="PANTHER" id="PTHR46020">
    <property type="entry name" value="OSJNBB0059K02.9 PROTEIN"/>
    <property type="match status" value="1"/>
</dbReference>
<dbReference type="InterPro" id="IPR036514">
    <property type="entry name" value="SGNH_hydro_sf"/>
</dbReference>
<organism evidence="3 4">
    <name type="scientific">Sphagnum jensenii</name>
    <dbReference type="NCBI Taxonomy" id="128206"/>
    <lineage>
        <taxon>Eukaryota</taxon>
        <taxon>Viridiplantae</taxon>
        <taxon>Streptophyta</taxon>
        <taxon>Embryophyta</taxon>
        <taxon>Bryophyta</taxon>
        <taxon>Sphagnophytina</taxon>
        <taxon>Sphagnopsida</taxon>
        <taxon>Sphagnales</taxon>
        <taxon>Sphagnaceae</taxon>
        <taxon>Sphagnum</taxon>
    </lineage>
</organism>
<evidence type="ECO:0000313" key="4">
    <source>
        <dbReference type="Proteomes" id="UP001497444"/>
    </source>
</evidence>
<accession>A0ABP0XIC0</accession>
<sequence>MLEEAAAAAADHLFDTGMSPYNFCLTASCISRSLQLFLSTDPYSKVALANSISLVAVDGNNYTEEHLVYIKRVVARISYNSQRLYDLGLQDVMVYNLVPPNFTPHYTQKYNYSICDTSVDPSAQIQNGLLLSAVEKINTRNPGAHFIILDQYLAFGLSDGLLPCCQGLGNSSCAETDPATGKPLYTVCKHRGKVVFWDTEHPTMGAWEYIINLYATKPGFLLLAVAPTLLEWLQNDAAVQEACCFAYASACQADATAWIQASAAQIIQPTKSLPGARRNCSTWY</sequence>
<proteinExistence type="predicted"/>
<keyword evidence="2" id="KW-0443">Lipid metabolism</keyword>
<evidence type="ECO:0000313" key="3">
    <source>
        <dbReference type="EMBL" id="CAK9278414.1"/>
    </source>
</evidence>
<name>A0ABP0XIC0_9BRYO</name>
<gene>
    <name evidence="3" type="ORF">CSSPJE1EN1_LOCUS23892</name>
</gene>
<dbReference type="Proteomes" id="UP001497444">
    <property type="component" value="Chromosome 9"/>
</dbReference>
<dbReference type="PANTHER" id="PTHR46020:SF4">
    <property type="entry name" value="OS04G0650200 PROTEIN"/>
    <property type="match status" value="1"/>
</dbReference>
<reference evidence="3" key="1">
    <citation type="submission" date="2024-02" db="EMBL/GenBank/DDBJ databases">
        <authorList>
            <consortium name="ELIXIR-Norway"/>
            <consortium name="Elixir Norway"/>
        </authorList>
    </citation>
    <scope>NUCLEOTIDE SEQUENCE</scope>
</reference>
<dbReference type="EMBL" id="OZ020104">
    <property type="protein sequence ID" value="CAK9278414.1"/>
    <property type="molecule type" value="Genomic_DNA"/>
</dbReference>
<keyword evidence="1" id="KW-0378">Hydrolase</keyword>
<evidence type="ECO:0000256" key="1">
    <source>
        <dbReference type="ARBA" id="ARBA00022801"/>
    </source>
</evidence>
<keyword evidence="4" id="KW-1185">Reference proteome</keyword>